<accession>I4CAR5</accession>
<evidence type="ECO:0000256" key="2">
    <source>
        <dbReference type="RuleBase" id="RU362039"/>
    </source>
</evidence>
<dbReference type="GO" id="GO:0046872">
    <property type="term" value="F:metal ion binding"/>
    <property type="evidence" value="ECO:0007669"/>
    <property type="project" value="UniProtKB-KW"/>
</dbReference>
<dbReference type="NCBIfam" id="TIGR00040">
    <property type="entry name" value="yfcE"/>
    <property type="match status" value="1"/>
</dbReference>
<dbReference type="SUPFAM" id="SSF56300">
    <property type="entry name" value="Metallo-dependent phosphatases"/>
    <property type="match status" value="1"/>
</dbReference>
<reference evidence="5" key="1">
    <citation type="submission" date="2012-06" db="EMBL/GenBank/DDBJ databases">
        <title>Complete sequence of chromosome of Desulfomonile tiedjei DSM 6799.</title>
        <authorList>
            <person name="Lucas S."/>
            <person name="Copeland A."/>
            <person name="Lapidus A."/>
            <person name="Glavina del Rio T."/>
            <person name="Dalin E."/>
            <person name="Tice H."/>
            <person name="Bruce D."/>
            <person name="Goodwin L."/>
            <person name="Pitluck S."/>
            <person name="Peters L."/>
            <person name="Ovchinnikova G."/>
            <person name="Zeytun A."/>
            <person name="Lu M."/>
            <person name="Kyrpides N."/>
            <person name="Mavromatis K."/>
            <person name="Ivanova N."/>
            <person name="Brettin T."/>
            <person name="Detter J.C."/>
            <person name="Han C."/>
            <person name="Larimer F."/>
            <person name="Land M."/>
            <person name="Hauser L."/>
            <person name="Markowitz V."/>
            <person name="Cheng J.-F."/>
            <person name="Hugenholtz P."/>
            <person name="Woyke T."/>
            <person name="Wu D."/>
            <person name="Spring S."/>
            <person name="Schroeder M."/>
            <person name="Brambilla E."/>
            <person name="Klenk H.-P."/>
            <person name="Eisen J.A."/>
        </authorList>
    </citation>
    <scope>NUCLEOTIDE SEQUENCE [LARGE SCALE GENOMIC DNA]</scope>
    <source>
        <strain evidence="5">ATCC 49306 / DSM 6799 / DCB-1</strain>
    </source>
</reference>
<gene>
    <name evidence="4" type="ordered locus">Desti_4016</name>
</gene>
<dbReference type="OrthoDB" id="9785951at2"/>
<protein>
    <recommendedName>
        <fullName evidence="2">Phosphoesterase</fullName>
        <ecNumber evidence="2">3.1.4.-</ecNumber>
    </recommendedName>
</protein>
<dbReference type="RefSeq" id="WP_014811782.1">
    <property type="nucleotide sequence ID" value="NC_018025.1"/>
</dbReference>
<dbReference type="PANTHER" id="PTHR11124">
    <property type="entry name" value="VACUOLAR SORTING PROTEIN VPS29"/>
    <property type="match status" value="1"/>
</dbReference>
<dbReference type="STRING" id="706587.Desti_4016"/>
<dbReference type="Proteomes" id="UP000006055">
    <property type="component" value="Chromosome"/>
</dbReference>
<proteinExistence type="inferred from homology"/>
<feature type="domain" description="Calcineurin-like phosphoesterase" evidence="3">
    <location>
        <begin position="1"/>
        <end position="151"/>
    </location>
</feature>
<dbReference type="EC" id="3.1.4.-" evidence="2"/>
<dbReference type="EMBL" id="CP003360">
    <property type="protein sequence ID" value="AFM26656.1"/>
    <property type="molecule type" value="Genomic_DNA"/>
</dbReference>
<evidence type="ECO:0000256" key="1">
    <source>
        <dbReference type="ARBA" id="ARBA00008950"/>
    </source>
</evidence>
<dbReference type="GO" id="GO:0016787">
    <property type="term" value="F:hydrolase activity"/>
    <property type="evidence" value="ECO:0007669"/>
    <property type="project" value="UniProtKB-UniRule"/>
</dbReference>
<keyword evidence="5" id="KW-1185">Reference proteome</keyword>
<dbReference type="InterPro" id="IPR000979">
    <property type="entry name" value="Phosphodiesterase_MJ0936/Vps29"/>
</dbReference>
<organism evidence="4 5">
    <name type="scientific">Desulfomonile tiedjei (strain ATCC 49306 / DSM 6799 / DCB-1)</name>
    <dbReference type="NCBI Taxonomy" id="706587"/>
    <lineage>
        <taxon>Bacteria</taxon>
        <taxon>Pseudomonadati</taxon>
        <taxon>Thermodesulfobacteriota</taxon>
        <taxon>Desulfomonilia</taxon>
        <taxon>Desulfomonilales</taxon>
        <taxon>Desulfomonilaceae</taxon>
        <taxon>Desulfomonile</taxon>
    </lineage>
</organism>
<dbReference type="KEGG" id="dti:Desti_4016"/>
<dbReference type="Gene3D" id="3.60.21.10">
    <property type="match status" value="1"/>
</dbReference>
<comment type="cofactor">
    <cofactor evidence="2">
        <name>a divalent metal cation</name>
        <dbReference type="ChEBI" id="CHEBI:60240"/>
    </cofactor>
</comment>
<evidence type="ECO:0000313" key="4">
    <source>
        <dbReference type="EMBL" id="AFM26656.1"/>
    </source>
</evidence>
<dbReference type="InterPro" id="IPR029052">
    <property type="entry name" value="Metallo-depent_PP-like"/>
</dbReference>
<dbReference type="eggNOG" id="COG0622">
    <property type="taxonomic scope" value="Bacteria"/>
</dbReference>
<dbReference type="AlphaFoldDB" id="I4CAR5"/>
<dbReference type="Pfam" id="PF12850">
    <property type="entry name" value="Metallophos_2"/>
    <property type="match status" value="1"/>
</dbReference>
<sequence length="164" mass="18278">MKIGALSDTHLTRPNKLLDFILDVVFKDTDLILHAGDIVSRHVLERLQERDVIAVCGNMDDYDVIEAVPQTRIVSIAGKRIGLIHGWGAKQGLENRIIERFQEKNLDLIVYGHSHVPFWGKIAGIDLFNPGSASQNRYLETGTVGIIDIEDGTLDAKILVVRPE</sequence>
<dbReference type="HOGENOM" id="CLU_063749_3_2_7"/>
<dbReference type="InterPro" id="IPR024654">
    <property type="entry name" value="Calcineurin-like_PHP_lpxH"/>
</dbReference>
<evidence type="ECO:0000259" key="3">
    <source>
        <dbReference type="Pfam" id="PF12850"/>
    </source>
</evidence>
<name>I4CAR5_DESTA</name>
<evidence type="ECO:0000313" key="5">
    <source>
        <dbReference type="Proteomes" id="UP000006055"/>
    </source>
</evidence>
<keyword evidence="2" id="KW-0479">Metal-binding</keyword>
<comment type="similarity">
    <text evidence="1 2">Belongs to the metallophosphoesterase superfamily. YfcE family.</text>
</comment>